<dbReference type="PANTHER" id="PTHR30435">
    <property type="entry name" value="FLAGELLAR PROTEIN"/>
    <property type="match status" value="1"/>
</dbReference>
<dbReference type="InterPro" id="IPR012836">
    <property type="entry name" value="FlgF"/>
</dbReference>
<name>A0AA41R1N4_9BACT</name>
<sequence>MSGTIYQAAAGALLQQMRLDMLSNNLANVNTSGFKADQPIFRMPQAEMPDPPAMGPGRISPYAPPMEARTDFRGGALTRTGNPLDVAIAGKGFFEVQTPEGPKFTRKGHFTVNAEGVLSTPEGWPVVGQGGEIAIDGGRVEINERGEVFVDGEGVGELQIVDFAEPYALTKQGDTLFVPQQGEAAQAVAPEEMHLVPGHLESSNVDPIRTMTEIIETMRVFEAYQRIIRTADEATAKTVNEVGKAS</sequence>
<dbReference type="SUPFAM" id="SSF117143">
    <property type="entry name" value="Flagellar hook protein flgE"/>
    <property type="match status" value="1"/>
</dbReference>
<dbReference type="GO" id="GO:0071978">
    <property type="term" value="P:bacterial-type flagellum-dependent swarming motility"/>
    <property type="evidence" value="ECO:0007669"/>
    <property type="project" value="TreeGrafter"/>
</dbReference>
<evidence type="ECO:0000259" key="7">
    <source>
        <dbReference type="Pfam" id="PF22692"/>
    </source>
</evidence>
<dbReference type="Pfam" id="PF06429">
    <property type="entry name" value="Flg_bbr_C"/>
    <property type="match status" value="1"/>
</dbReference>
<keyword evidence="8" id="KW-0282">Flagellum</keyword>
<dbReference type="Pfam" id="PF22692">
    <property type="entry name" value="LlgE_F_G_D1"/>
    <property type="match status" value="1"/>
</dbReference>
<evidence type="ECO:0000259" key="5">
    <source>
        <dbReference type="Pfam" id="PF00460"/>
    </source>
</evidence>
<keyword evidence="8" id="KW-0966">Cell projection</keyword>
<feature type="domain" description="Flagellar hook protein FlgE/F/G-like D1" evidence="7">
    <location>
        <begin position="87"/>
        <end position="149"/>
    </location>
</feature>
<organism evidence="8 9">
    <name type="scientific">Desulfatitalea alkaliphila</name>
    <dbReference type="NCBI Taxonomy" id="2929485"/>
    <lineage>
        <taxon>Bacteria</taxon>
        <taxon>Pseudomonadati</taxon>
        <taxon>Thermodesulfobacteriota</taxon>
        <taxon>Desulfobacteria</taxon>
        <taxon>Desulfobacterales</taxon>
        <taxon>Desulfosarcinaceae</taxon>
        <taxon>Desulfatitalea</taxon>
    </lineage>
</organism>
<keyword evidence="8" id="KW-0969">Cilium</keyword>
<keyword evidence="3 4" id="KW-0975">Bacterial flagellum</keyword>
<evidence type="ECO:0000259" key="6">
    <source>
        <dbReference type="Pfam" id="PF06429"/>
    </source>
</evidence>
<dbReference type="AlphaFoldDB" id="A0AA41R1N4"/>
<dbReference type="InterPro" id="IPR001444">
    <property type="entry name" value="Flag_bb_rod_N"/>
</dbReference>
<comment type="similarity">
    <text evidence="2 4">Belongs to the flagella basal body rod proteins family.</text>
</comment>
<dbReference type="NCBIfam" id="TIGR03506">
    <property type="entry name" value="FlgEFG_subfam"/>
    <property type="match status" value="1"/>
</dbReference>
<dbReference type="GO" id="GO:0030694">
    <property type="term" value="C:bacterial-type flagellum basal body, rod"/>
    <property type="evidence" value="ECO:0007669"/>
    <property type="project" value="InterPro"/>
</dbReference>
<dbReference type="PROSITE" id="PS00588">
    <property type="entry name" value="FLAGELLA_BB_ROD"/>
    <property type="match status" value="1"/>
</dbReference>
<comment type="subcellular location">
    <subcellularLocation>
        <location evidence="1 4">Bacterial flagellum basal body</location>
    </subcellularLocation>
</comment>
<comment type="caution">
    <text evidence="8">The sequence shown here is derived from an EMBL/GenBank/DDBJ whole genome shotgun (WGS) entry which is preliminary data.</text>
</comment>
<accession>A0AA41R1N4</accession>
<dbReference type="InterPro" id="IPR053967">
    <property type="entry name" value="LlgE_F_G-like_D1"/>
</dbReference>
<dbReference type="Proteomes" id="UP001165427">
    <property type="component" value="Unassembled WGS sequence"/>
</dbReference>
<dbReference type="InterPro" id="IPR037925">
    <property type="entry name" value="FlgE/F/G-like"/>
</dbReference>
<reference evidence="8" key="1">
    <citation type="submission" date="2022-04" db="EMBL/GenBank/DDBJ databases">
        <title>Desulfatitalea alkaliphila sp. nov., a novel anaerobic sulfate-reducing bacterium isolated from terrestrial mud volcano, Taman Peninsula, Russia.</title>
        <authorList>
            <person name="Khomyakova M.A."/>
            <person name="Merkel A.Y."/>
            <person name="Slobodkin A.I."/>
        </authorList>
    </citation>
    <scope>NUCLEOTIDE SEQUENCE</scope>
    <source>
        <strain evidence="8">M08but</strain>
    </source>
</reference>
<evidence type="ECO:0000256" key="4">
    <source>
        <dbReference type="RuleBase" id="RU362116"/>
    </source>
</evidence>
<dbReference type="NCBIfam" id="TIGR02490">
    <property type="entry name" value="flgF"/>
    <property type="match status" value="1"/>
</dbReference>
<evidence type="ECO:0000313" key="8">
    <source>
        <dbReference type="EMBL" id="MCJ8501287.1"/>
    </source>
</evidence>
<evidence type="ECO:0000256" key="3">
    <source>
        <dbReference type="ARBA" id="ARBA00023143"/>
    </source>
</evidence>
<protein>
    <submittedName>
        <fullName evidence="8">Flagellar basal-body rod protein FlgF</fullName>
    </submittedName>
</protein>
<dbReference type="InterPro" id="IPR010930">
    <property type="entry name" value="Flg_bb/hook_C_dom"/>
</dbReference>
<dbReference type="Pfam" id="PF00460">
    <property type="entry name" value="Flg_bb_rod"/>
    <property type="match status" value="1"/>
</dbReference>
<dbReference type="EMBL" id="JALJRB010000012">
    <property type="protein sequence ID" value="MCJ8501287.1"/>
    <property type="molecule type" value="Genomic_DNA"/>
</dbReference>
<proteinExistence type="inferred from homology"/>
<keyword evidence="9" id="KW-1185">Reference proteome</keyword>
<dbReference type="InterPro" id="IPR020013">
    <property type="entry name" value="Flagellar_FlgE/F/G"/>
</dbReference>
<dbReference type="RefSeq" id="WP_246908388.1">
    <property type="nucleotide sequence ID" value="NZ_JALJRB010000012.1"/>
</dbReference>
<feature type="domain" description="Flagellar basal-body/hook protein C-terminal" evidence="6">
    <location>
        <begin position="197"/>
        <end position="238"/>
    </location>
</feature>
<gene>
    <name evidence="8" type="primary">flgF</name>
    <name evidence="8" type="ORF">MRX98_11950</name>
</gene>
<evidence type="ECO:0000313" key="9">
    <source>
        <dbReference type="Proteomes" id="UP001165427"/>
    </source>
</evidence>
<dbReference type="PANTHER" id="PTHR30435:SF19">
    <property type="entry name" value="FLAGELLAR BASAL-BODY ROD PROTEIN FLGG"/>
    <property type="match status" value="1"/>
</dbReference>
<feature type="domain" description="Flagellar basal body rod protein N-terminal" evidence="5">
    <location>
        <begin position="8"/>
        <end position="35"/>
    </location>
</feature>
<dbReference type="InterPro" id="IPR019776">
    <property type="entry name" value="Flagellar_basal_body_rod_CS"/>
</dbReference>
<evidence type="ECO:0000256" key="1">
    <source>
        <dbReference type="ARBA" id="ARBA00004117"/>
    </source>
</evidence>
<evidence type="ECO:0000256" key="2">
    <source>
        <dbReference type="ARBA" id="ARBA00009677"/>
    </source>
</evidence>